<keyword evidence="4 8" id="KW-0863">Zinc-finger</keyword>
<keyword evidence="5" id="KW-0862">Zinc</keyword>
<evidence type="ECO:0000256" key="7">
    <source>
        <dbReference type="ARBA" id="ARBA00023136"/>
    </source>
</evidence>
<dbReference type="OrthoDB" id="378752at2759"/>
<name>A0A8S1SG39_PAROT</name>
<feature type="transmembrane region" description="Helical" evidence="10">
    <location>
        <begin position="320"/>
        <end position="342"/>
    </location>
</feature>
<evidence type="ECO:0000256" key="2">
    <source>
        <dbReference type="ARBA" id="ARBA00022692"/>
    </source>
</evidence>
<evidence type="ECO:0000256" key="8">
    <source>
        <dbReference type="PROSITE-ProRule" id="PRU00175"/>
    </source>
</evidence>
<proteinExistence type="predicted"/>
<organism evidence="12 13">
    <name type="scientific">Paramecium octaurelia</name>
    <dbReference type="NCBI Taxonomy" id="43137"/>
    <lineage>
        <taxon>Eukaryota</taxon>
        <taxon>Sar</taxon>
        <taxon>Alveolata</taxon>
        <taxon>Ciliophora</taxon>
        <taxon>Intramacronucleata</taxon>
        <taxon>Oligohymenophorea</taxon>
        <taxon>Peniculida</taxon>
        <taxon>Parameciidae</taxon>
        <taxon>Paramecium</taxon>
    </lineage>
</organism>
<evidence type="ECO:0000256" key="9">
    <source>
        <dbReference type="SAM" id="Coils"/>
    </source>
</evidence>
<accession>A0A8S1SG39</accession>
<dbReference type="PROSITE" id="PS50089">
    <property type="entry name" value="ZF_RING_2"/>
    <property type="match status" value="1"/>
</dbReference>
<sequence length="499" mass="58404">MFLLLFYFFVTGLGIKEIYINQDYFQQGKYYNLEDSEYRVVQEVEQGTLLFQITKPDCQKYLQIELIFTTPNDGDVDLQFTINQNSPPSVLGNKNTNAKYTDMNGDYLHKSYQNIVIPPLSYKQGDKFYITNLKREEGKTYQYNIKITQSDEVPCPNKCTSSSLGSCQFGSCLCKVNRVDLDCSKMATPILIDNKLENMTISETQYFYFQQTTQLETIQLDLEFKNVLFSKKSSIFVYIMFENFVYGVATPQFNNYTYSFSQDSTSLSISEIIVVKLLNHNQDLQRFNRLLLTFVVPGTCELNINISIPSPDAGVNINQILIYLLVSLAAILVLTWIIITMIRYRRNNRIRIFPQQVPLEIQKQQVNQKQIDYYMCKMPWSELDHHPLIIEKKIDCKQYETCIICYLEYQRNSVCRVTPCIHVFHADCLSTWLITNNKIQFCPICREELTEQKLEEYLQQMNDYKKKKTLQQNKKKSIVRNLNEDPLVMIQDGMQPLSQ</sequence>
<dbReference type="GO" id="GO:0008270">
    <property type="term" value="F:zinc ion binding"/>
    <property type="evidence" value="ECO:0007669"/>
    <property type="project" value="UniProtKB-KW"/>
</dbReference>
<keyword evidence="3" id="KW-0479">Metal-binding</keyword>
<dbReference type="InterPro" id="IPR001841">
    <property type="entry name" value="Znf_RING"/>
</dbReference>
<evidence type="ECO:0000256" key="5">
    <source>
        <dbReference type="ARBA" id="ARBA00022833"/>
    </source>
</evidence>
<dbReference type="GO" id="GO:0016020">
    <property type="term" value="C:membrane"/>
    <property type="evidence" value="ECO:0007669"/>
    <property type="project" value="UniProtKB-SubCell"/>
</dbReference>
<dbReference type="Proteomes" id="UP000683925">
    <property type="component" value="Unassembled WGS sequence"/>
</dbReference>
<comment type="subcellular location">
    <subcellularLocation>
        <location evidence="1">Membrane</location>
    </subcellularLocation>
</comment>
<dbReference type="SMART" id="SM01197">
    <property type="entry name" value="FANCL_C"/>
    <property type="match status" value="1"/>
</dbReference>
<evidence type="ECO:0000256" key="1">
    <source>
        <dbReference type="ARBA" id="ARBA00004370"/>
    </source>
</evidence>
<evidence type="ECO:0000256" key="10">
    <source>
        <dbReference type="SAM" id="Phobius"/>
    </source>
</evidence>
<keyword evidence="6 10" id="KW-1133">Transmembrane helix</keyword>
<dbReference type="OMA" id="YIMFENF"/>
<dbReference type="PANTHER" id="PTHR46539:SF1">
    <property type="entry name" value="E3 UBIQUITIN-PROTEIN LIGASE ATL42"/>
    <property type="match status" value="1"/>
</dbReference>
<comment type="caution">
    <text evidence="12">The sequence shown here is derived from an EMBL/GenBank/DDBJ whole genome shotgun (WGS) entry which is preliminary data.</text>
</comment>
<evidence type="ECO:0000313" key="13">
    <source>
        <dbReference type="Proteomes" id="UP000683925"/>
    </source>
</evidence>
<dbReference type="Pfam" id="PF13639">
    <property type="entry name" value="zf-RING_2"/>
    <property type="match status" value="1"/>
</dbReference>
<evidence type="ECO:0000259" key="11">
    <source>
        <dbReference type="PROSITE" id="PS50089"/>
    </source>
</evidence>
<reference evidence="12" key="1">
    <citation type="submission" date="2021-01" db="EMBL/GenBank/DDBJ databases">
        <authorList>
            <consortium name="Genoscope - CEA"/>
            <person name="William W."/>
        </authorList>
    </citation>
    <scope>NUCLEOTIDE SEQUENCE</scope>
</reference>
<keyword evidence="2 10" id="KW-0812">Transmembrane</keyword>
<dbReference type="EMBL" id="CAJJDP010000009">
    <property type="protein sequence ID" value="CAD8139233.1"/>
    <property type="molecule type" value="Genomic_DNA"/>
</dbReference>
<keyword evidence="7 10" id="KW-0472">Membrane</keyword>
<gene>
    <name evidence="12" type="ORF">POCTA_138.1.T0100316</name>
</gene>
<evidence type="ECO:0000256" key="6">
    <source>
        <dbReference type="ARBA" id="ARBA00022989"/>
    </source>
</evidence>
<feature type="coiled-coil region" evidence="9">
    <location>
        <begin position="447"/>
        <end position="474"/>
    </location>
</feature>
<feature type="domain" description="RING-type" evidence="11">
    <location>
        <begin position="402"/>
        <end position="446"/>
    </location>
</feature>
<dbReference type="PANTHER" id="PTHR46539">
    <property type="entry name" value="E3 UBIQUITIN-PROTEIN LIGASE ATL42"/>
    <property type="match status" value="1"/>
</dbReference>
<dbReference type="AlphaFoldDB" id="A0A8S1SG39"/>
<evidence type="ECO:0000256" key="4">
    <source>
        <dbReference type="ARBA" id="ARBA00022771"/>
    </source>
</evidence>
<keyword evidence="9" id="KW-0175">Coiled coil</keyword>
<protein>
    <recommendedName>
        <fullName evidence="11">RING-type domain-containing protein</fullName>
    </recommendedName>
</protein>
<evidence type="ECO:0000256" key="3">
    <source>
        <dbReference type="ARBA" id="ARBA00022723"/>
    </source>
</evidence>
<keyword evidence="13" id="KW-1185">Reference proteome</keyword>
<evidence type="ECO:0000313" key="12">
    <source>
        <dbReference type="EMBL" id="CAD8139233.1"/>
    </source>
</evidence>
<dbReference type="SMART" id="SM00184">
    <property type="entry name" value="RING"/>
    <property type="match status" value="1"/>
</dbReference>